<dbReference type="InterPro" id="IPR036291">
    <property type="entry name" value="NAD(P)-bd_dom_sf"/>
</dbReference>
<accession>W2P3G0</accession>
<dbReference type="EMBL" id="KI690772">
    <property type="protein sequence ID" value="ETM55235.1"/>
    <property type="molecule type" value="Genomic_DNA"/>
</dbReference>
<dbReference type="PANTHER" id="PTHR45458">
    <property type="entry name" value="SHORT-CHAIN DEHYDROGENASE/REDUCTASE SDR"/>
    <property type="match status" value="1"/>
</dbReference>
<sequence>MAGFFSKSFGYAPSKAALNMVTRSMAVQLREKSIGFVTLNPGYVATDMNEHQGYLTPSDSAESMAKIVAKLSIEDTGKFFNGDKTYPAVELPW</sequence>
<dbReference type="InterPro" id="IPR002347">
    <property type="entry name" value="SDR_fam"/>
</dbReference>
<dbReference type="AlphaFoldDB" id="W2P3G0"/>
<protein>
    <recommendedName>
        <fullName evidence="2">C-factor</fullName>
    </recommendedName>
</protein>
<gene>
    <name evidence="1" type="ORF">L914_01526</name>
</gene>
<evidence type="ECO:0008006" key="2">
    <source>
        <dbReference type="Google" id="ProtNLM"/>
    </source>
</evidence>
<evidence type="ECO:0000313" key="1">
    <source>
        <dbReference type="EMBL" id="ETM55235.1"/>
    </source>
</evidence>
<proteinExistence type="predicted"/>
<dbReference type="GO" id="GO:0016616">
    <property type="term" value="F:oxidoreductase activity, acting on the CH-OH group of donors, NAD or NADP as acceptor"/>
    <property type="evidence" value="ECO:0007669"/>
    <property type="project" value="TreeGrafter"/>
</dbReference>
<dbReference type="PANTHER" id="PTHR45458:SF1">
    <property type="entry name" value="SHORT CHAIN DEHYDROGENASE"/>
    <property type="match status" value="1"/>
</dbReference>
<dbReference type="InterPro" id="IPR052184">
    <property type="entry name" value="SDR_enzymes"/>
</dbReference>
<dbReference type="SUPFAM" id="SSF51735">
    <property type="entry name" value="NAD(P)-binding Rossmann-fold domains"/>
    <property type="match status" value="1"/>
</dbReference>
<dbReference type="PRINTS" id="PR00081">
    <property type="entry name" value="GDHRDH"/>
</dbReference>
<organism evidence="1">
    <name type="scientific">Phytophthora nicotianae</name>
    <name type="common">Potato buckeye rot agent</name>
    <name type="synonym">Phytophthora parasitica</name>
    <dbReference type="NCBI Taxonomy" id="4792"/>
    <lineage>
        <taxon>Eukaryota</taxon>
        <taxon>Sar</taxon>
        <taxon>Stramenopiles</taxon>
        <taxon>Oomycota</taxon>
        <taxon>Peronosporomycetes</taxon>
        <taxon>Peronosporales</taxon>
        <taxon>Peronosporaceae</taxon>
        <taxon>Phytophthora</taxon>
    </lineage>
</organism>
<dbReference type="Gene3D" id="3.40.50.720">
    <property type="entry name" value="NAD(P)-binding Rossmann-like Domain"/>
    <property type="match status" value="1"/>
</dbReference>
<reference evidence="1" key="1">
    <citation type="submission" date="2013-11" db="EMBL/GenBank/DDBJ databases">
        <title>The Genome Sequence of Phytophthora parasitica IAC_01/95.</title>
        <authorList>
            <consortium name="The Broad Institute Genomics Platform"/>
            <person name="Russ C."/>
            <person name="Tyler B."/>
            <person name="Panabieres F."/>
            <person name="Shan W."/>
            <person name="Tripathy S."/>
            <person name="Grunwald N."/>
            <person name="Machado M."/>
            <person name="Johnson C.S."/>
            <person name="Arredondo F."/>
            <person name="Hong C."/>
            <person name="Coffey M."/>
            <person name="Young S.K."/>
            <person name="Zeng Q."/>
            <person name="Gargeya S."/>
            <person name="Fitzgerald M."/>
            <person name="Abouelleil A."/>
            <person name="Alvarado L."/>
            <person name="Chapman S.B."/>
            <person name="Gainer-Dewar J."/>
            <person name="Goldberg J."/>
            <person name="Griggs A."/>
            <person name="Gujja S."/>
            <person name="Hansen M."/>
            <person name="Howarth C."/>
            <person name="Imamovic A."/>
            <person name="Ireland A."/>
            <person name="Larimer J."/>
            <person name="McCowan C."/>
            <person name="Murphy C."/>
            <person name="Pearson M."/>
            <person name="Poon T.W."/>
            <person name="Priest M."/>
            <person name="Roberts A."/>
            <person name="Saif S."/>
            <person name="Shea T."/>
            <person name="Sykes S."/>
            <person name="Wortman J."/>
            <person name="Nusbaum C."/>
            <person name="Birren B."/>
        </authorList>
    </citation>
    <scope>NUCLEOTIDE SEQUENCE [LARGE SCALE GENOMIC DNA]</scope>
    <source>
        <strain evidence="1">IAC_01/95</strain>
    </source>
</reference>
<name>W2P3G0_PHYNI</name>
<dbReference type="Proteomes" id="UP000054532">
    <property type="component" value="Unassembled WGS sequence"/>
</dbReference>
<dbReference type="Pfam" id="PF00106">
    <property type="entry name" value="adh_short"/>
    <property type="match status" value="1"/>
</dbReference>